<evidence type="ECO:0000313" key="7">
    <source>
        <dbReference type="Proteomes" id="UP000799437"/>
    </source>
</evidence>
<dbReference type="SUPFAM" id="SSF55418">
    <property type="entry name" value="eIF4e-like"/>
    <property type="match status" value="1"/>
</dbReference>
<proteinExistence type="inferred from homology"/>
<comment type="similarity">
    <text evidence="5">Belongs to the eukaryotic initiation factor 4E family.</text>
</comment>
<evidence type="ECO:0000256" key="3">
    <source>
        <dbReference type="ARBA" id="ARBA00022884"/>
    </source>
</evidence>
<protein>
    <submittedName>
        <fullName evidence="6">Translation initiation factor eIF4e</fullName>
    </submittedName>
</protein>
<name>A0A6A6WK98_9PEZI</name>
<dbReference type="PANTHER" id="PTHR11960:SF66">
    <property type="entry name" value="EUKARYOTIC TRANSLATION INITIATION FACTOR 4E TYPE 3"/>
    <property type="match status" value="1"/>
</dbReference>
<keyword evidence="3 5" id="KW-0694">RNA-binding</keyword>
<dbReference type="AlphaFoldDB" id="A0A6A6WK98"/>
<sequence length="342" mass="38586">MQSQYSAPQAVLHKDCDQANSRARLSVRLTSRLTLPITQRTQSIFFKGAQILPQEDLAFYCHSKYAVQPLDSNYSRLSTNEIFVHGVGVYSTRYSQLLSLKTPIRSSFSKNFTMTTRPGIPGLQTANLPALSEEAASATASPARGREMRNDVLQKLRVPQFIHVWDFWHGRPAASAIALTKLSNEEGIRNIKDMWEVFNNFDLAKLLDKDTIALFHHGVRPEWEDARNTRGGSWTFRVKAAHAPEFWKQLAVMAGGEILQNAVATQRASFNDEICGISYSPRGRLVKIAVWNRDGENEAGIERLKACVLENIPKELLPEGNMFVYYKKHSEDPEFQKVMGGK</sequence>
<dbReference type="GO" id="GO:0000340">
    <property type="term" value="F:RNA 7-methylguanosine cap binding"/>
    <property type="evidence" value="ECO:0007669"/>
    <property type="project" value="TreeGrafter"/>
</dbReference>
<evidence type="ECO:0000256" key="1">
    <source>
        <dbReference type="ARBA" id="ARBA00022540"/>
    </source>
</evidence>
<dbReference type="GO" id="GO:0003743">
    <property type="term" value="F:translation initiation factor activity"/>
    <property type="evidence" value="ECO:0007669"/>
    <property type="project" value="UniProtKB-KW"/>
</dbReference>
<keyword evidence="7" id="KW-1185">Reference proteome</keyword>
<reference evidence="6" key="1">
    <citation type="journal article" date="2020" name="Stud. Mycol.">
        <title>101 Dothideomycetes genomes: a test case for predicting lifestyles and emergence of pathogens.</title>
        <authorList>
            <person name="Haridas S."/>
            <person name="Albert R."/>
            <person name="Binder M."/>
            <person name="Bloem J."/>
            <person name="Labutti K."/>
            <person name="Salamov A."/>
            <person name="Andreopoulos B."/>
            <person name="Baker S."/>
            <person name="Barry K."/>
            <person name="Bills G."/>
            <person name="Bluhm B."/>
            <person name="Cannon C."/>
            <person name="Castanera R."/>
            <person name="Culley D."/>
            <person name="Daum C."/>
            <person name="Ezra D."/>
            <person name="Gonzalez J."/>
            <person name="Henrissat B."/>
            <person name="Kuo A."/>
            <person name="Liang C."/>
            <person name="Lipzen A."/>
            <person name="Lutzoni F."/>
            <person name="Magnuson J."/>
            <person name="Mondo S."/>
            <person name="Nolan M."/>
            <person name="Ohm R."/>
            <person name="Pangilinan J."/>
            <person name="Park H.-J."/>
            <person name="Ramirez L."/>
            <person name="Alfaro M."/>
            <person name="Sun H."/>
            <person name="Tritt A."/>
            <person name="Yoshinaga Y."/>
            <person name="Zwiers L.-H."/>
            <person name="Turgeon B."/>
            <person name="Goodwin S."/>
            <person name="Spatafora J."/>
            <person name="Crous P."/>
            <person name="Grigoriev I."/>
        </authorList>
    </citation>
    <scope>NUCLEOTIDE SEQUENCE</scope>
    <source>
        <strain evidence="6">CBS 121739</strain>
    </source>
</reference>
<dbReference type="Gene3D" id="3.30.760.10">
    <property type="entry name" value="RNA Cap, Translation Initiation Factor Eif4e"/>
    <property type="match status" value="1"/>
</dbReference>
<dbReference type="OrthoDB" id="17977at2759"/>
<keyword evidence="1 5" id="KW-0396">Initiation factor</keyword>
<evidence type="ECO:0000256" key="2">
    <source>
        <dbReference type="ARBA" id="ARBA00022845"/>
    </source>
</evidence>
<evidence type="ECO:0000256" key="4">
    <source>
        <dbReference type="ARBA" id="ARBA00022917"/>
    </source>
</evidence>
<keyword evidence="4 5" id="KW-0648">Protein biosynthesis</keyword>
<dbReference type="Proteomes" id="UP000799437">
    <property type="component" value="Unassembled WGS sequence"/>
</dbReference>
<organism evidence="6 7">
    <name type="scientific">Pseudovirgaria hyperparasitica</name>
    <dbReference type="NCBI Taxonomy" id="470096"/>
    <lineage>
        <taxon>Eukaryota</taxon>
        <taxon>Fungi</taxon>
        <taxon>Dikarya</taxon>
        <taxon>Ascomycota</taxon>
        <taxon>Pezizomycotina</taxon>
        <taxon>Dothideomycetes</taxon>
        <taxon>Dothideomycetes incertae sedis</taxon>
        <taxon>Acrospermales</taxon>
        <taxon>Acrospermaceae</taxon>
        <taxon>Pseudovirgaria</taxon>
    </lineage>
</organism>
<dbReference type="Pfam" id="PF01652">
    <property type="entry name" value="IF4E"/>
    <property type="match status" value="1"/>
</dbReference>
<gene>
    <name evidence="6" type="ORF">EJ05DRAFT_534115</name>
</gene>
<dbReference type="EMBL" id="ML996565">
    <property type="protein sequence ID" value="KAF2762588.1"/>
    <property type="molecule type" value="Genomic_DNA"/>
</dbReference>
<accession>A0A6A6WK98</accession>
<dbReference type="InterPro" id="IPR023398">
    <property type="entry name" value="TIF_eIF4e-like"/>
</dbReference>
<dbReference type="RefSeq" id="XP_033605039.1">
    <property type="nucleotide sequence ID" value="XM_033749168.1"/>
</dbReference>
<evidence type="ECO:0000313" key="6">
    <source>
        <dbReference type="EMBL" id="KAF2762588.1"/>
    </source>
</evidence>
<keyword evidence="2" id="KW-0810">Translation regulation</keyword>
<dbReference type="GeneID" id="54490222"/>
<dbReference type="GO" id="GO:0016281">
    <property type="term" value="C:eukaryotic translation initiation factor 4F complex"/>
    <property type="evidence" value="ECO:0007669"/>
    <property type="project" value="TreeGrafter"/>
</dbReference>
<evidence type="ECO:0000256" key="5">
    <source>
        <dbReference type="RuleBase" id="RU004374"/>
    </source>
</evidence>
<dbReference type="GO" id="GO:0006417">
    <property type="term" value="P:regulation of translation"/>
    <property type="evidence" value="ECO:0007669"/>
    <property type="project" value="UniProtKB-KW"/>
</dbReference>
<dbReference type="InterPro" id="IPR001040">
    <property type="entry name" value="TIF_eIF_4E"/>
</dbReference>
<dbReference type="PANTHER" id="PTHR11960">
    <property type="entry name" value="EUKARYOTIC TRANSLATION INITIATION FACTOR 4E RELATED"/>
    <property type="match status" value="1"/>
</dbReference>